<accession>A0ACC4BTR7</accession>
<gene>
    <name evidence="1" type="ORF">D5086_015630</name>
</gene>
<evidence type="ECO:0000313" key="2">
    <source>
        <dbReference type="Proteomes" id="UP000309997"/>
    </source>
</evidence>
<reference evidence="1 2" key="1">
    <citation type="journal article" date="2024" name="Plant Biotechnol. J.">
        <title>Genome and CRISPR/Cas9 system of a widespread forest tree (Populus alba) in the world.</title>
        <authorList>
            <person name="Liu Y.J."/>
            <person name="Jiang P.F."/>
            <person name="Han X.M."/>
            <person name="Li X.Y."/>
            <person name="Wang H.M."/>
            <person name="Wang Y.J."/>
            <person name="Wang X.X."/>
            <person name="Zeng Q.Y."/>
        </authorList>
    </citation>
    <scope>NUCLEOTIDE SEQUENCE [LARGE SCALE GENOMIC DNA]</scope>
    <source>
        <strain evidence="2">cv. PAL-ZL1</strain>
    </source>
</reference>
<organism evidence="1 2">
    <name type="scientific">Populus alba</name>
    <name type="common">White poplar</name>
    <dbReference type="NCBI Taxonomy" id="43335"/>
    <lineage>
        <taxon>Eukaryota</taxon>
        <taxon>Viridiplantae</taxon>
        <taxon>Streptophyta</taxon>
        <taxon>Embryophyta</taxon>
        <taxon>Tracheophyta</taxon>
        <taxon>Spermatophyta</taxon>
        <taxon>Magnoliopsida</taxon>
        <taxon>eudicotyledons</taxon>
        <taxon>Gunneridae</taxon>
        <taxon>Pentapetalae</taxon>
        <taxon>rosids</taxon>
        <taxon>fabids</taxon>
        <taxon>Malpighiales</taxon>
        <taxon>Salicaceae</taxon>
        <taxon>Saliceae</taxon>
        <taxon>Populus</taxon>
    </lineage>
</organism>
<evidence type="ECO:0000313" key="1">
    <source>
        <dbReference type="EMBL" id="KAL3581298.1"/>
    </source>
</evidence>
<name>A0ACC4BTR7_POPAL</name>
<sequence>MGSNIRSSGRLSTEEINEEEEIPRLDMSKFQAGEEETDFFYEKEYMEALESFNEKNKENAQLGTTFSDSSSSSLFTFSWLVTESGRQRMKKLEELNKIMKSIS</sequence>
<keyword evidence="2" id="KW-1185">Reference proteome</keyword>
<protein>
    <submittedName>
        <fullName evidence="1">Uncharacterized protein</fullName>
    </submittedName>
</protein>
<proteinExistence type="predicted"/>
<dbReference type="EMBL" id="RCHU02000008">
    <property type="protein sequence ID" value="KAL3581298.1"/>
    <property type="molecule type" value="Genomic_DNA"/>
</dbReference>
<comment type="caution">
    <text evidence="1">The sequence shown here is derived from an EMBL/GenBank/DDBJ whole genome shotgun (WGS) entry which is preliminary data.</text>
</comment>
<dbReference type="Proteomes" id="UP000309997">
    <property type="component" value="Unassembled WGS sequence"/>
</dbReference>